<evidence type="ECO:0000256" key="5">
    <source>
        <dbReference type="ARBA" id="ARBA00023136"/>
    </source>
</evidence>
<dbReference type="PANTHER" id="PTHR30250:SF11">
    <property type="entry name" value="O-ANTIGEN TRANSPORTER-RELATED"/>
    <property type="match status" value="1"/>
</dbReference>
<comment type="caution">
    <text evidence="7">The sequence shown here is derived from an EMBL/GenBank/DDBJ whole genome shotgun (WGS) entry which is preliminary data.</text>
</comment>
<feature type="transmembrane region" description="Helical" evidence="6">
    <location>
        <begin position="432"/>
        <end position="452"/>
    </location>
</feature>
<dbReference type="AlphaFoldDB" id="A0A3N6PF22"/>
<evidence type="ECO:0000256" key="6">
    <source>
        <dbReference type="SAM" id="Phobius"/>
    </source>
</evidence>
<name>A0A3N6PF22_NATCH</name>
<evidence type="ECO:0000256" key="3">
    <source>
        <dbReference type="ARBA" id="ARBA00022692"/>
    </source>
</evidence>
<dbReference type="GO" id="GO:0005886">
    <property type="term" value="C:plasma membrane"/>
    <property type="evidence" value="ECO:0007669"/>
    <property type="project" value="UniProtKB-SubCell"/>
</dbReference>
<feature type="transmembrane region" description="Helical" evidence="6">
    <location>
        <begin position="335"/>
        <end position="352"/>
    </location>
</feature>
<feature type="transmembrane region" description="Helical" evidence="6">
    <location>
        <begin position="304"/>
        <end position="323"/>
    </location>
</feature>
<protein>
    <submittedName>
        <fullName evidence="7">Flippase</fullName>
    </submittedName>
</protein>
<evidence type="ECO:0000256" key="1">
    <source>
        <dbReference type="ARBA" id="ARBA00004651"/>
    </source>
</evidence>
<feature type="transmembrane region" description="Helical" evidence="6">
    <location>
        <begin position="263"/>
        <end position="284"/>
    </location>
</feature>
<feature type="transmembrane region" description="Helical" evidence="6">
    <location>
        <begin position="89"/>
        <end position="112"/>
    </location>
</feature>
<reference evidence="7 8" key="1">
    <citation type="submission" date="2018-10" db="EMBL/GenBank/DDBJ databases">
        <title>Natrarchaeobius chitinivorans gen. nov., sp. nov., and Natrarchaeobius haloalkaliphilus sp. nov., alkaliphilic, chitin-utilizing haloarchaea from hypersaline alkaline lakes.</title>
        <authorList>
            <person name="Sorokin D.Y."/>
            <person name="Elcheninov A.G."/>
            <person name="Kostrikina N.A."/>
            <person name="Bale N.J."/>
            <person name="Sinninghe Damste J.S."/>
            <person name="Khijniak T.V."/>
            <person name="Kublanov I.V."/>
            <person name="Toshchakov S.V."/>
        </authorList>
    </citation>
    <scope>NUCLEOTIDE SEQUENCE [LARGE SCALE GENOMIC DNA]</scope>
    <source>
        <strain evidence="7 8">AArcht4T</strain>
    </source>
</reference>
<feature type="transmembrane region" description="Helical" evidence="6">
    <location>
        <begin position="124"/>
        <end position="146"/>
    </location>
</feature>
<keyword evidence="3 6" id="KW-0812">Transmembrane</keyword>
<sequence length="509" mass="55345">MADETESGIFTLAKQGSVTFFGNILGKVLGFLFVATATRLVTPTEYGVYTLTLSIVLFIQGFVSLNIYRSVDYFIPQFLDKSEYGKAKGTLRNVFIIGILSSIAGFVIVLLGRTVIADVFDEPQLVIALTVLALLIPVQTIYKILIASFNSIKRMEYRILMKDLLNPLGRIVAIVVLITSGMGLIGLVGGYLIGVTFAVFIGLLIFIYKSDWLKESETDSVSNRALLSYSLPLVLAGVIYSLVGQIDYFVIGYFLGSEEVGQYQVGFLLASNLLIALQAITPIFKPIVAENMNDNTLLQRRFRLTTRWITILTIPPALTLVLAPEPYLSLLFTDQYTAAATAVAALSVGYLLNASFGPEGMMLEGLGHTRLTLLNTVVLVIVNATLDVLLVPELGILGAGIATGTALTVAGIAGVIEVYYFRGIHPFTKRLVRVWTIGMAPLSVGIVIVYLIDGFLLIIALPVLIVLSFVMGLRLIGGFTSEDALVADRFDDRIGYPLVKSLLMPDVDK</sequence>
<feature type="transmembrane region" description="Helical" evidence="6">
    <location>
        <begin position="229"/>
        <end position="251"/>
    </location>
</feature>
<organism evidence="7 8">
    <name type="scientific">Natrarchaeobius chitinivorans</name>
    <dbReference type="NCBI Taxonomy" id="1679083"/>
    <lineage>
        <taxon>Archaea</taxon>
        <taxon>Methanobacteriati</taxon>
        <taxon>Methanobacteriota</taxon>
        <taxon>Stenosarchaea group</taxon>
        <taxon>Halobacteria</taxon>
        <taxon>Halobacteriales</taxon>
        <taxon>Natrialbaceae</taxon>
        <taxon>Natrarchaeobius</taxon>
    </lineage>
</organism>
<evidence type="ECO:0000256" key="2">
    <source>
        <dbReference type="ARBA" id="ARBA00022475"/>
    </source>
</evidence>
<keyword evidence="2" id="KW-1003">Cell membrane</keyword>
<dbReference type="EMBL" id="REGA01000004">
    <property type="protein sequence ID" value="RQG96045.1"/>
    <property type="molecule type" value="Genomic_DNA"/>
</dbReference>
<dbReference type="PANTHER" id="PTHR30250">
    <property type="entry name" value="PST FAMILY PREDICTED COLANIC ACID TRANSPORTER"/>
    <property type="match status" value="1"/>
</dbReference>
<evidence type="ECO:0000256" key="4">
    <source>
        <dbReference type="ARBA" id="ARBA00022989"/>
    </source>
</evidence>
<evidence type="ECO:0000313" key="8">
    <source>
        <dbReference type="Proteomes" id="UP000282323"/>
    </source>
</evidence>
<feature type="transmembrane region" description="Helical" evidence="6">
    <location>
        <begin position="396"/>
        <end position="420"/>
    </location>
</feature>
<proteinExistence type="predicted"/>
<keyword evidence="8" id="KW-1185">Reference proteome</keyword>
<feature type="transmembrane region" description="Helical" evidence="6">
    <location>
        <begin position="191"/>
        <end position="208"/>
    </location>
</feature>
<feature type="transmembrane region" description="Helical" evidence="6">
    <location>
        <begin position="167"/>
        <end position="185"/>
    </location>
</feature>
<feature type="transmembrane region" description="Helical" evidence="6">
    <location>
        <begin position="458"/>
        <end position="476"/>
    </location>
</feature>
<feature type="transmembrane region" description="Helical" evidence="6">
    <location>
        <begin position="373"/>
        <end position="390"/>
    </location>
</feature>
<keyword evidence="4 6" id="KW-1133">Transmembrane helix</keyword>
<keyword evidence="5 6" id="KW-0472">Membrane</keyword>
<dbReference type="InterPro" id="IPR050833">
    <property type="entry name" value="Poly_Biosynth_Transport"/>
</dbReference>
<comment type="subcellular location">
    <subcellularLocation>
        <location evidence="1">Cell membrane</location>
        <topology evidence="1">Multi-pass membrane protein</topology>
    </subcellularLocation>
</comment>
<dbReference type="Proteomes" id="UP000282323">
    <property type="component" value="Unassembled WGS sequence"/>
</dbReference>
<evidence type="ECO:0000313" key="7">
    <source>
        <dbReference type="EMBL" id="RQG96045.1"/>
    </source>
</evidence>
<accession>A0A3N6PF22</accession>
<dbReference type="Pfam" id="PF13440">
    <property type="entry name" value="Polysacc_synt_3"/>
    <property type="match status" value="1"/>
</dbReference>
<dbReference type="OrthoDB" id="19148at2157"/>
<dbReference type="CDD" id="cd13128">
    <property type="entry name" value="MATE_Wzx_like"/>
    <property type="match status" value="1"/>
</dbReference>
<feature type="transmembrane region" description="Helical" evidence="6">
    <location>
        <begin position="20"/>
        <end position="40"/>
    </location>
</feature>
<dbReference type="RefSeq" id="WP_124195043.1">
    <property type="nucleotide sequence ID" value="NZ_REGA01000004.1"/>
</dbReference>
<gene>
    <name evidence="7" type="ORF">EA473_07695</name>
</gene>
<feature type="transmembrane region" description="Helical" evidence="6">
    <location>
        <begin position="46"/>
        <end position="68"/>
    </location>
</feature>